<evidence type="ECO:0000313" key="2">
    <source>
        <dbReference type="Proteomes" id="UP000438429"/>
    </source>
</evidence>
<dbReference type="AlphaFoldDB" id="A0A6A4TNU7"/>
<dbReference type="EMBL" id="VEVO01000002">
    <property type="protein sequence ID" value="KAF0044924.1"/>
    <property type="molecule type" value="Genomic_DNA"/>
</dbReference>
<reference evidence="1 2" key="1">
    <citation type="submission" date="2019-06" db="EMBL/GenBank/DDBJ databases">
        <title>Draft genomes of female and male turbot (Scophthalmus maximus).</title>
        <authorList>
            <person name="Xu H."/>
            <person name="Xu X.-W."/>
            <person name="Shao C."/>
            <person name="Chen S."/>
        </authorList>
    </citation>
    <scope>NUCLEOTIDE SEQUENCE [LARGE SCALE GENOMIC DNA]</scope>
    <source>
        <strain evidence="1">Ysfricsl-2016a</strain>
        <tissue evidence="1">Blood</tissue>
    </source>
</reference>
<comment type="caution">
    <text evidence="1">The sequence shown here is derived from an EMBL/GenBank/DDBJ whole genome shotgun (WGS) entry which is preliminary data.</text>
</comment>
<sequence>MATSLSPGEWIPLLHIVDAGEFGLSVSDPHYCIGLRRFVRNTRQNRPSKAVNVTYILVTQMISESVTNLSSPLRPT</sequence>
<accession>A0A6A4TNU7</accession>
<organism evidence="1 2">
    <name type="scientific">Scophthalmus maximus</name>
    <name type="common">Turbot</name>
    <name type="synonym">Psetta maxima</name>
    <dbReference type="NCBI Taxonomy" id="52904"/>
    <lineage>
        <taxon>Eukaryota</taxon>
        <taxon>Metazoa</taxon>
        <taxon>Chordata</taxon>
        <taxon>Craniata</taxon>
        <taxon>Vertebrata</taxon>
        <taxon>Euteleostomi</taxon>
        <taxon>Actinopterygii</taxon>
        <taxon>Neopterygii</taxon>
        <taxon>Teleostei</taxon>
        <taxon>Neoteleostei</taxon>
        <taxon>Acanthomorphata</taxon>
        <taxon>Carangaria</taxon>
        <taxon>Pleuronectiformes</taxon>
        <taxon>Pleuronectoidei</taxon>
        <taxon>Scophthalmidae</taxon>
        <taxon>Scophthalmus</taxon>
    </lineage>
</organism>
<proteinExistence type="predicted"/>
<protein>
    <submittedName>
        <fullName evidence="1">Uncharacterized protein</fullName>
    </submittedName>
</protein>
<evidence type="ECO:0000313" key="1">
    <source>
        <dbReference type="EMBL" id="KAF0044924.1"/>
    </source>
</evidence>
<gene>
    <name evidence="1" type="ORF">F2P81_001453</name>
</gene>
<name>A0A6A4TNU7_SCOMX</name>
<dbReference type="Proteomes" id="UP000438429">
    <property type="component" value="Unassembled WGS sequence"/>
</dbReference>